<dbReference type="InterPro" id="IPR036676">
    <property type="entry name" value="PurM-like_C_sf"/>
</dbReference>
<evidence type="ECO:0000313" key="2">
    <source>
        <dbReference type="Proteomes" id="UP000605361"/>
    </source>
</evidence>
<keyword evidence="2" id="KW-1185">Reference proteome</keyword>
<dbReference type="RefSeq" id="WP_195894309.1">
    <property type="nucleotide sequence ID" value="NZ_JADOGI010000012.1"/>
</dbReference>
<organism evidence="1 2">
    <name type="scientific">Nonomuraea cypriaca</name>
    <dbReference type="NCBI Taxonomy" id="1187855"/>
    <lineage>
        <taxon>Bacteria</taxon>
        <taxon>Bacillati</taxon>
        <taxon>Actinomycetota</taxon>
        <taxon>Actinomycetes</taxon>
        <taxon>Streptosporangiales</taxon>
        <taxon>Streptosporangiaceae</taxon>
        <taxon>Nonomuraea</taxon>
    </lineage>
</organism>
<gene>
    <name evidence="1" type="ORF">ITP53_06145</name>
</gene>
<comment type="caution">
    <text evidence="1">The sequence shown here is derived from an EMBL/GenBank/DDBJ whole genome shotgun (WGS) entry which is preliminary data.</text>
</comment>
<dbReference type="SUPFAM" id="SSF56042">
    <property type="entry name" value="PurM C-terminal domain-like"/>
    <property type="match status" value="1"/>
</dbReference>
<accession>A0A931A556</accession>
<sequence>MHFLPGRATDFRDMSLYPIGNGTLLVTACDAAGGIGEKGEDIEPAPPESVGYFCARVTMLELLTLGATICSVSCTFSVEREPTGRRLLAGVRKQLREESLDGRIAFTISSENNFPSVQTGIGVTMSGLVGERDVPWDAVHPGDRLLVLGSRLVGRHVRVGHPAMVRVPTVRSLVKCDEVREVIPVGSGGVAGELAQLAARGIRIDTSSHADTADWSGSGGPATAVLVIAASDFDLPAAAAHLQPDVPIQWIGQVTDISKRAGR</sequence>
<protein>
    <submittedName>
        <fullName evidence="1">Uncharacterized protein</fullName>
    </submittedName>
</protein>
<proteinExistence type="predicted"/>
<dbReference type="AlphaFoldDB" id="A0A931A556"/>
<dbReference type="EMBL" id="JADOGI010000012">
    <property type="protein sequence ID" value="MBF8185323.1"/>
    <property type="molecule type" value="Genomic_DNA"/>
</dbReference>
<dbReference type="PROSITE" id="PS51257">
    <property type="entry name" value="PROKAR_LIPOPROTEIN"/>
    <property type="match status" value="1"/>
</dbReference>
<dbReference type="Proteomes" id="UP000605361">
    <property type="component" value="Unassembled WGS sequence"/>
</dbReference>
<evidence type="ECO:0000313" key="1">
    <source>
        <dbReference type="EMBL" id="MBF8185323.1"/>
    </source>
</evidence>
<name>A0A931A556_9ACTN</name>
<reference evidence="1" key="1">
    <citation type="submission" date="2020-11" db="EMBL/GenBank/DDBJ databases">
        <title>Whole-genome analyses of Nonomuraea sp. K274.</title>
        <authorList>
            <person name="Veyisoglu A."/>
        </authorList>
    </citation>
    <scope>NUCLEOTIDE SEQUENCE</scope>
    <source>
        <strain evidence="1">K274</strain>
    </source>
</reference>